<evidence type="ECO:0000313" key="3">
    <source>
        <dbReference type="Proteomes" id="UP001178507"/>
    </source>
</evidence>
<accession>A0AA36JM17</accession>
<feature type="signal peptide" evidence="1">
    <location>
        <begin position="1"/>
        <end position="18"/>
    </location>
</feature>
<name>A0AA36JM17_9DINO</name>
<protein>
    <submittedName>
        <fullName evidence="2">Uncharacterized protein</fullName>
    </submittedName>
</protein>
<sequence>MNVVPFGLALCILAVADGFYLRHDSGARTELYPQQLTTLLAATRASVRHRRQANIMELSSSSTTPFLKSIESTLLAMAKNASQASQDFMSRVQADVMGTITEELKPQILAEHGLIQSQVAQFTGFFERCEMQREAGLNTSTHWQESIPGLIVDHRTCRIQEGTFMLKLKICREKLESFKHVDASTCQQTAQLPDAASCASLNGETAEAYHRRMLAHFETGLQNIKTQKMICANNSQALQLQEAACTGQEQELQQTTSKCVTKQNTLDSAVCDLGGSMNTTCAGYRACRSQANDSYKLVRHTVKSRETTLHEEWRALQRIECILHALTMADIVSAAQDCANAVHSVAHLLVNYVTVPSLSACEILAEVPGTPEYAAAVFKGMPADVPLAACSAACCV</sequence>
<dbReference type="EMBL" id="CAUJNA010003705">
    <property type="protein sequence ID" value="CAJ1408119.1"/>
    <property type="molecule type" value="Genomic_DNA"/>
</dbReference>
<feature type="chain" id="PRO_5041426784" evidence="1">
    <location>
        <begin position="19"/>
        <end position="396"/>
    </location>
</feature>
<gene>
    <name evidence="2" type="ORF">EVOR1521_LOCUS29638</name>
</gene>
<comment type="caution">
    <text evidence="2">The sequence shown here is derived from an EMBL/GenBank/DDBJ whole genome shotgun (WGS) entry which is preliminary data.</text>
</comment>
<keyword evidence="1" id="KW-0732">Signal</keyword>
<proteinExistence type="predicted"/>
<dbReference type="Proteomes" id="UP001178507">
    <property type="component" value="Unassembled WGS sequence"/>
</dbReference>
<reference evidence="2" key="1">
    <citation type="submission" date="2023-08" db="EMBL/GenBank/DDBJ databases">
        <authorList>
            <person name="Chen Y."/>
            <person name="Shah S."/>
            <person name="Dougan E. K."/>
            <person name="Thang M."/>
            <person name="Chan C."/>
        </authorList>
    </citation>
    <scope>NUCLEOTIDE SEQUENCE</scope>
</reference>
<evidence type="ECO:0000313" key="2">
    <source>
        <dbReference type="EMBL" id="CAJ1408119.1"/>
    </source>
</evidence>
<dbReference type="AlphaFoldDB" id="A0AA36JM17"/>
<evidence type="ECO:0000256" key="1">
    <source>
        <dbReference type="SAM" id="SignalP"/>
    </source>
</evidence>
<keyword evidence="3" id="KW-1185">Reference proteome</keyword>
<organism evidence="2 3">
    <name type="scientific">Effrenium voratum</name>
    <dbReference type="NCBI Taxonomy" id="2562239"/>
    <lineage>
        <taxon>Eukaryota</taxon>
        <taxon>Sar</taxon>
        <taxon>Alveolata</taxon>
        <taxon>Dinophyceae</taxon>
        <taxon>Suessiales</taxon>
        <taxon>Symbiodiniaceae</taxon>
        <taxon>Effrenium</taxon>
    </lineage>
</organism>